<protein>
    <recommendedName>
        <fullName evidence="3">G5 domain-containing protein</fullName>
    </recommendedName>
</protein>
<evidence type="ECO:0000256" key="1">
    <source>
        <dbReference type="ARBA" id="ARBA00022729"/>
    </source>
</evidence>
<dbReference type="InterPro" id="IPR011098">
    <property type="entry name" value="G5_dom"/>
</dbReference>
<dbReference type="GO" id="GO:0004553">
    <property type="term" value="F:hydrolase activity, hydrolyzing O-glycosyl compounds"/>
    <property type="evidence" value="ECO:0007669"/>
    <property type="project" value="InterPro"/>
</dbReference>
<dbReference type="Pfam" id="PF06725">
    <property type="entry name" value="3D"/>
    <property type="match status" value="1"/>
</dbReference>
<dbReference type="CDD" id="cd22786">
    <property type="entry name" value="DPBB_YuiC-like"/>
    <property type="match status" value="1"/>
</dbReference>
<evidence type="ECO:0000256" key="2">
    <source>
        <dbReference type="SAM" id="SignalP"/>
    </source>
</evidence>
<evidence type="ECO:0000259" key="3">
    <source>
        <dbReference type="PROSITE" id="PS51109"/>
    </source>
</evidence>
<dbReference type="GO" id="GO:0009254">
    <property type="term" value="P:peptidoglycan turnover"/>
    <property type="evidence" value="ECO:0007669"/>
    <property type="project" value="InterPro"/>
</dbReference>
<dbReference type="PANTHER" id="PTHR39160:SF4">
    <property type="entry name" value="RESUSCITATION-PROMOTING FACTOR RPFB"/>
    <property type="match status" value="1"/>
</dbReference>
<dbReference type="InterPro" id="IPR036908">
    <property type="entry name" value="RlpA-like_sf"/>
</dbReference>
<gene>
    <name evidence="4" type="ORF">BA70_10175</name>
</gene>
<proteinExistence type="predicted"/>
<dbReference type="PROSITE" id="PS51109">
    <property type="entry name" value="G5"/>
    <property type="match status" value="1"/>
</dbReference>
<dbReference type="Pfam" id="PF07501">
    <property type="entry name" value="G5"/>
    <property type="match status" value="1"/>
</dbReference>
<name>A0A081L7I3_9BACI</name>
<dbReference type="InterPro" id="IPR051933">
    <property type="entry name" value="Resuscitation_pf_RpfB"/>
</dbReference>
<feature type="signal peptide" evidence="2">
    <location>
        <begin position="1"/>
        <end position="31"/>
    </location>
</feature>
<evidence type="ECO:0000313" key="4">
    <source>
        <dbReference type="EMBL" id="KEP25209.1"/>
    </source>
</evidence>
<organism evidence="4 5">
    <name type="scientific">Bacillus zhangzhouensis</name>
    <dbReference type="NCBI Taxonomy" id="1178540"/>
    <lineage>
        <taxon>Bacteria</taxon>
        <taxon>Bacillati</taxon>
        <taxon>Bacillota</taxon>
        <taxon>Bacilli</taxon>
        <taxon>Bacillales</taxon>
        <taxon>Bacillaceae</taxon>
        <taxon>Bacillus</taxon>
    </lineage>
</organism>
<dbReference type="EMBL" id="JOTP01000029">
    <property type="protein sequence ID" value="KEP25209.1"/>
    <property type="molecule type" value="Genomic_DNA"/>
</dbReference>
<accession>A0A081L7I3</accession>
<dbReference type="Gene3D" id="2.20.230.10">
    <property type="entry name" value="Resuscitation-promoting factor rpfb"/>
    <property type="match status" value="1"/>
</dbReference>
<dbReference type="RefSeq" id="WP_034324502.1">
    <property type="nucleotide sequence ID" value="NZ_JOTP01000029.1"/>
</dbReference>
<dbReference type="GO" id="GO:0019867">
    <property type="term" value="C:outer membrane"/>
    <property type="evidence" value="ECO:0007669"/>
    <property type="project" value="InterPro"/>
</dbReference>
<dbReference type="SUPFAM" id="SSF50685">
    <property type="entry name" value="Barwin-like endoglucanases"/>
    <property type="match status" value="1"/>
</dbReference>
<dbReference type="Pfam" id="PF03990">
    <property type="entry name" value="DUF348"/>
    <property type="match status" value="3"/>
</dbReference>
<dbReference type="eggNOG" id="COG3584">
    <property type="taxonomic scope" value="Bacteria"/>
</dbReference>
<keyword evidence="5" id="KW-1185">Reference proteome</keyword>
<feature type="domain" description="G5" evidence="3">
    <location>
        <begin position="206"/>
        <end position="286"/>
    </location>
</feature>
<dbReference type="AlphaFoldDB" id="A0A081L7I3"/>
<dbReference type="OrthoDB" id="9798935at2"/>
<dbReference type="Proteomes" id="UP000028091">
    <property type="component" value="Unassembled WGS sequence"/>
</dbReference>
<feature type="chain" id="PRO_5001759009" description="G5 domain-containing protein" evidence="2">
    <location>
        <begin position="32"/>
        <end position="400"/>
    </location>
</feature>
<keyword evidence="1 2" id="KW-0732">Signal</keyword>
<evidence type="ECO:0000313" key="5">
    <source>
        <dbReference type="Proteomes" id="UP000028091"/>
    </source>
</evidence>
<dbReference type="Gene3D" id="2.40.40.10">
    <property type="entry name" value="RlpA-like domain"/>
    <property type="match status" value="1"/>
</dbReference>
<sequence length="400" mass="43887">MKNLFSVKLGKGKVLLLVACLLLAGTGTAYGAHEFTKQSITISINGKEKTIRTHEETVAQLLSDLGIRTRAEDHISPSLNTKIQDNMNIVYDASIPVHLTLDGKEKTIWTTDQTVGALLKNEKIDIGKHDQVTPGKNDKIKKDMNLVVQQAFQVSLKDGGKDKKVWTTSTTVADFLKQQELRLKKHDKIKPALHSNISKKSADIQITRVEKVTDVVEEKIAFDTKHKKDRSLEKGKEKVLKKGEEGKLKKHYAIVKENGKVVSKELIKEVTEKDSKDRLVAIGTQVSKKEPKASPVVSRSNESSGKEFYVTSTAYTASCAGCTGRTSTGFNLKANPGAKVIAVDPSVIPLGSKVYVEGYGYAVASDTGSAIKGNKIDVFVPSKSVAYQWGNKRVKIRVLK</sequence>
<dbReference type="eggNOG" id="COG3583">
    <property type="taxonomic scope" value="Bacteria"/>
</dbReference>
<dbReference type="PANTHER" id="PTHR39160">
    <property type="entry name" value="CELL WALL-BINDING PROTEIN YOCH"/>
    <property type="match status" value="1"/>
</dbReference>
<comment type="caution">
    <text evidence="4">The sequence shown here is derived from an EMBL/GenBank/DDBJ whole genome shotgun (WGS) entry which is preliminary data.</text>
</comment>
<dbReference type="SMART" id="SM01208">
    <property type="entry name" value="G5"/>
    <property type="match status" value="1"/>
</dbReference>
<dbReference type="InterPro" id="IPR007137">
    <property type="entry name" value="DUF348"/>
</dbReference>
<reference evidence="4 5" key="1">
    <citation type="submission" date="2012-09" db="EMBL/GenBank/DDBJ databases">
        <title>Genome Sequence of Bacillus sp. DW5-4.</title>
        <authorList>
            <person name="Lai Q."/>
            <person name="Liu Y."/>
            <person name="Shao Z."/>
        </authorList>
    </citation>
    <scope>NUCLEOTIDE SEQUENCE [LARGE SCALE GENOMIC DNA]</scope>
    <source>
        <strain evidence="4 5">DW5-4</strain>
    </source>
</reference>
<dbReference type="InterPro" id="IPR010611">
    <property type="entry name" value="3D_dom"/>
</dbReference>